<gene>
    <name evidence="3" type="ORF">EmuJ_000303100</name>
</gene>
<dbReference type="OrthoDB" id="196547at2759"/>
<reference evidence="3" key="2">
    <citation type="submission" date="2015-11" db="EMBL/GenBank/DDBJ databases">
        <authorList>
            <person name="Zhang Y."/>
            <person name="Guo Z."/>
        </authorList>
    </citation>
    <scope>NUCLEOTIDE SEQUENCE</scope>
</reference>
<dbReference type="PROSITE" id="PS50132">
    <property type="entry name" value="RGS"/>
    <property type="match status" value="1"/>
</dbReference>
<dbReference type="Gene3D" id="1.10.167.10">
    <property type="entry name" value="Regulator of G-protein Signalling 4, domain 2"/>
    <property type="match status" value="1"/>
</dbReference>
<dbReference type="InterPro" id="IPR016137">
    <property type="entry name" value="RGS"/>
</dbReference>
<dbReference type="InterPro" id="IPR036305">
    <property type="entry name" value="RGS_sf"/>
</dbReference>
<proteinExistence type="predicted"/>
<evidence type="ECO:0000313" key="3">
    <source>
        <dbReference type="EMBL" id="CDS35536.1"/>
    </source>
</evidence>
<organism evidence="3 4">
    <name type="scientific">Echinococcus multilocularis</name>
    <name type="common">Fox tapeworm</name>
    <dbReference type="NCBI Taxonomy" id="6211"/>
    <lineage>
        <taxon>Eukaryota</taxon>
        <taxon>Metazoa</taxon>
        <taxon>Spiralia</taxon>
        <taxon>Lophotrochozoa</taxon>
        <taxon>Platyhelminthes</taxon>
        <taxon>Cestoda</taxon>
        <taxon>Eucestoda</taxon>
        <taxon>Cyclophyllidea</taxon>
        <taxon>Taeniidae</taxon>
        <taxon>Echinococcus</taxon>
    </lineage>
</organism>
<dbReference type="PRINTS" id="PR01301">
    <property type="entry name" value="RGSPROTEIN"/>
</dbReference>
<dbReference type="STRING" id="6211.A0A068XZK0"/>
<dbReference type="Pfam" id="PF00615">
    <property type="entry name" value="RGS"/>
    <property type="match status" value="1"/>
</dbReference>
<reference evidence="3" key="1">
    <citation type="journal article" date="2013" name="Nature">
        <title>The genomes of four tapeworm species reveal adaptations to parasitism.</title>
        <authorList>
            <person name="Tsai I.J."/>
            <person name="Zarowiecki M."/>
            <person name="Holroyd N."/>
            <person name="Garciarrubio A."/>
            <person name="Sanchez-Flores A."/>
            <person name="Brooks K.L."/>
            <person name="Tracey A."/>
            <person name="Bobes R.J."/>
            <person name="Fragoso G."/>
            <person name="Sciutto E."/>
            <person name="Aslett M."/>
            <person name="Beasley H."/>
            <person name="Bennett H.M."/>
            <person name="Cai J."/>
            <person name="Camicia F."/>
            <person name="Clark R."/>
            <person name="Cucher M."/>
            <person name="De Silva N."/>
            <person name="Day T.A."/>
            <person name="Deplazes P."/>
            <person name="Estrada K."/>
            <person name="Fernandez C."/>
            <person name="Holland P.W."/>
            <person name="Hou J."/>
            <person name="Hu S."/>
            <person name="Huckvale T."/>
            <person name="Hung S.S."/>
            <person name="Kamenetzky L."/>
            <person name="Keane J.A."/>
            <person name="Kiss F."/>
            <person name="Koziol U."/>
            <person name="Lambert O."/>
            <person name="Liu K."/>
            <person name="Luo X."/>
            <person name="Luo Y."/>
            <person name="Macchiaroli N."/>
            <person name="Nichol S."/>
            <person name="Paps J."/>
            <person name="Parkinson J."/>
            <person name="Pouchkina-Stantcheva N."/>
            <person name="Riddiford N."/>
            <person name="Rosenzvit M."/>
            <person name="Salinas G."/>
            <person name="Wasmuth J.D."/>
            <person name="Zamanian M."/>
            <person name="Zheng Y."/>
            <person name="Cai X."/>
            <person name="Soberon X."/>
            <person name="Olson P.D."/>
            <person name="Laclette J.P."/>
            <person name="Brehm K."/>
            <person name="Berriman M."/>
            <person name="Garciarrubio A."/>
            <person name="Bobes R.J."/>
            <person name="Fragoso G."/>
            <person name="Sanchez-Flores A."/>
            <person name="Estrada K."/>
            <person name="Cevallos M.A."/>
            <person name="Morett E."/>
            <person name="Gonzalez V."/>
            <person name="Portillo T."/>
            <person name="Ochoa-Leyva A."/>
            <person name="Jose M.V."/>
            <person name="Sciutto E."/>
            <person name="Landa A."/>
            <person name="Jimenez L."/>
            <person name="Valdes V."/>
            <person name="Carrero J.C."/>
            <person name="Larralde C."/>
            <person name="Morales-Montor J."/>
            <person name="Limon-Lason J."/>
            <person name="Soberon X."/>
            <person name="Laclette J.P."/>
        </authorList>
    </citation>
    <scope>NUCLEOTIDE SEQUENCE [LARGE SCALE GENOMIC DNA]</scope>
</reference>
<dbReference type="SMART" id="SM00315">
    <property type="entry name" value="RGS"/>
    <property type="match status" value="1"/>
</dbReference>
<dbReference type="EMBL" id="LN902505">
    <property type="protein sequence ID" value="CDS35536.1"/>
    <property type="molecule type" value="Genomic_DNA"/>
</dbReference>
<dbReference type="FunFam" id="1.10.167.10:FF:000001">
    <property type="entry name" value="Putative regulator of g-protein signaling 12"/>
    <property type="match status" value="1"/>
</dbReference>
<dbReference type="PANTHER" id="PTHR10845:SF259">
    <property type="entry name" value="RGS DOMAIN-CONTAINING PROTEIN-RELATED"/>
    <property type="match status" value="1"/>
</dbReference>
<sequence>METRSHLRILAPTFSNYIHYVAKIFSNLDSNIWCRAASAPLTHTPSSGLHGVDDTTSTATAATWLTPSAMNRPRNSPSPETSKPQPSVQMKLRAHTVPVQLQAPSEMTMLRSAASPARIANNSTFLALQSTVRNCIPVVLPTSRAPLDLVPEAFCATTTTLKSLQRVSSDENIAASFRVKKVYLKKVTPEQIRRWETSFNFLLNDSDGLALFEQFLESEFSQENLQFWEACEQYRRLPAKMLATESQKIYQLYLSVQSPREVNLDSKTRLKTISLLSTPTAHLFDSAQRKIQALMEKDSYQRFLRAPIFLNFKKSVLANSEVASRAAQSASPRHRRKPTHHGATSIQSVLPNILNVSALPLGITCIGSYSVIHLPSPTTPSLKGTQKIELLGA</sequence>
<feature type="domain" description="RGS" evidence="2">
    <location>
        <begin position="198"/>
        <end position="313"/>
    </location>
</feature>
<dbReference type="SUPFAM" id="SSF48097">
    <property type="entry name" value="Regulator of G-protein signaling, RGS"/>
    <property type="match status" value="1"/>
</dbReference>
<protein>
    <submittedName>
        <fullName evidence="3">Expressed protein</fullName>
    </submittedName>
</protein>
<evidence type="ECO:0000259" key="2">
    <source>
        <dbReference type="PROSITE" id="PS50132"/>
    </source>
</evidence>
<dbReference type="OMA" id="LQFWEAC"/>
<evidence type="ECO:0000313" key="4">
    <source>
        <dbReference type="Proteomes" id="UP000017246"/>
    </source>
</evidence>
<dbReference type="Proteomes" id="UP000017246">
    <property type="component" value="Unassembled WGS sequence"/>
</dbReference>
<keyword evidence="4" id="KW-1185">Reference proteome</keyword>
<dbReference type="PANTHER" id="PTHR10845">
    <property type="entry name" value="REGULATOR OF G PROTEIN SIGNALING"/>
    <property type="match status" value="1"/>
</dbReference>
<dbReference type="eggNOG" id="KOG3589">
    <property type="taxonomic scope" value="Eukaryota"/>
</dbReference>
<dbReference type="InterPro" id="IPR044926">
    <property type="entry name" value="RGS_subdomain_2"/>
</dbReference>
<feature type="region of interest" description="Disordered" evidence="1">
    <location>
        <begin position="62"/>
        <end position="89"/>
    </location>
</feature>
<feature type="compositionally biased region" description="Polar residues" evidence="1">
    <location>
        <begin position="73"/>
        <end position="88"/>
    </location>
</feature>
<evidence type="ECO:0000256" key="1">
    <source>
        <dbReference type="SAM" id="MobiDB-lite"/>
    </source>
</evidence>
<dbReference type="AlphaFoldDB" id="A0A068XZK0"/>
<accession>A0A068XZK0</accession>
<name>A0A068XZK0_ECHMU</name>